<dbReference type="InterPro" id="IPR021309">
    <property type="entry name" value="YgaP-like_TM"/>
</dbReference>
<name>A0A4U0PKM0_9SPHI</name>
<dbReference type="EMBL" id="SUME01000001">
    <property type="protein sequence ID" value="TJZ63484.1"/>
    <property type="molecule type" value="Genomic_DNA"/>
</dbReference>
<dbReference type="Proteomes" id="UP000306808">
    <property type="component" value="Unassembled WGS sequence"/>
</dbReference>
<comment type="caution">
    <text evidence="2">The sequence shown here is derived from an EMBL/GenBank/DDBJ whole genome shotgun (WGS) entry which is preliminary data.</text>
</comment>
<evidence type="ECO:0000313" key="3">
    <source>
        <dbReference type="Proteomes" id="UP000306808"/>
    </source>
</evidence>
<proteinExistence type="predicted"/>
<dbReference type="RefSeq" id="WP_136900028.1">
    <property type="nucleotide sequence ID" value="NZ_SUME01000001.1"/>
</dbReference>
<protein>
    <submittedName>
        <fullName evidence="2">DUF2892 domain-containing protein</fullName>
    </submittedName>
</protein>
<accession>A0A4U0PKM0</accession>
<dbReference type="Pfam" id="PF11127">
    <property type="entry name" value="YgaP-like_TM"/>
    <property type="match status" value="1"/>
</dbReference>
<feature type="domain" description="Inner membrane protein YgaP-like transmembrane" evidence="1">
    <location>
        <begin position="24"/>
        <end position="87"/>
    </location>
</feature>
<dbReference type="AlphaFoldDB" id="A0A4U0PKM0"/>
<keyword evidence="3" id="KW-1185">Reference proteome</keyword>
<dbReference type="OrthoDB" id="9797595at2"/>
<organism evidence="2 3">
    <name type="scientific">Sphingobacterium olei</name>
    <dbReference type="NCBI Taxonomy" id="2571155"/>
    <lineage>
        <taxon>Bacteria</taxon>
        <taxon>Pseudomonadati</taxon>
        <taxon>Bacteroidota</taxon>
        <taxon>Sphingobacteriia</taxon>
        <taxon>Sphingobacteriales</taxon>
        <taxon>Sphingobacteriaceae</taxon>
        <taxon>Sphingobacterium</taxon>
    </lineage>
</organism>
<evidence type="ECO:0000313" key="2">
    <source>
        <dbReference type="EMBL" id="TJZ63484.1"/>
    </source>
</evidence>
<sequence length="99" mass="10561">MNGILNLAFDKIKRKVEDNCSDGNVGASERVLSVISGGLILGIGVKQLFKSPISAISGITLGGALVYRGVTGHCTVKSAIEKVTEKEDVTVIEHRYFVK</sequence>
<gene>
    <name evidence="2" type="ORF">FAZ15_04170</name>
</gene>
<evidence type="ECO:0000259" key="1">
    <source>
        <dbReference type="Pfam" id="PF11127"/>
    </source>
</evidence>
<reference evidence="2 3" key="1">
    <citation type="submission" date="2019-04" db="EMBL/GenBank/DDBJ databases">
        <title>Sphingobacterium olei sp. nov., isolated from oil-contaminated soil.</title>
        <authorList>
            <person name="Liu B."/>
        </authorList>
    </citation>
    <scope>NUCLEOTIDE SEQUENCE [LARGE SCALE GENOMIC DNA]</scope>
    <source>
        <strain evidence="2 3">HAL-9</strain>
    </source>
</reference>